<proteinExistence type="predicted"/>
<accession>A0A660HQH9</accession>
<dbReference type="KEGG" id="mfz:AOB57_004305"/>
<dbReference type="OrthoDB" id="129651at2157"/>
<dbReference type="AlphaFoldDB" id="A0A660HQH9"/>
<protein>
    <submittedName>
        <fullName evidence="1">Uncharacterized protein</fullName>
    </submittedName>
</protein>
<evidence type="ECO:0000313" key="1">
    <source>
        <dbReference type="EMBL" id="AYK14518.1"/>
    </source>
</evidence>
<organism evidence="1 2">
    <name type="scientific">Methanosarcina flavescens</name>
    <dbReference type="NCBI Taxonomy" id="1715806"/>
    <lineage>
        <taxon>Archaea</taxon>
        <taxon>Methanobacteriati</taxon>
        <taxon>Methanobacteriota</taxon>
        <taxon>Stenosarchaea group</taxon>
        <taxon>Methanomicrobia</taxon>
        <taxon>Methanosarcinales</taxon>
        <taxon>Methanosarcinaceae</taxon>
        <taxon>Methanosarcina</taxon>
    </lineage>
</organism>
<dbReference type="GeneID" id="53687318"/>
<dbReference type="EMBL" id="CP032683">
    <property type="protein sequence ID" value="AYK14518.1"/>
    <property type="molecule type" value="Genomic_DNA"/>
</dbReference>
<keyword evidence="2" id="KW-1185">Reference proteome</keyword>
<dbReference type="RefSeq" id="WP_048159125.1">
    <property type="nucleotide sequence ID" value="NZ_CP032683.1"/>
</dbReference>
<reference evidence="1 2" key="1">
    <citation type="journal article" date="2016" name="Int. J. Syst. Evol. Microbiol.">
        <title>Methanosarcina flavescens sp. nov., a methanogenic archaeon isolated from a full-scale anaerobic digester.</title>
        <authorList>
            <person name="Kern T."/>
            <person name="Fischer M.A."/>
            <person name="Deppenmeier U."/>
            <person name="Schmitz R.A."/>
            <person name="Rother M."/>
        </authorList>
    </citation>
    <scope>NUCLEOTIDE SEQUENCE [LARGE SCALE GENOMIC DNA]</scope>
    <source>
        <strain evidence="1 2">E03.2</strain>
    </source>
</reference>
<gene>
    <name evidence="1" type="ORF">AOB57_004305</name>
</gene>
<evidence type="ECO:0000313" key="2">
    <source>
        <dbReference type="Proteomes" id="UP000053087"/>
    </source>
</evidence>
<sequence>MIISNLDGSTKFEENVAGIAVFVNDAGTDATYVRGAIYSANGDLLGITEEVELVRDSWNVLAFPHDIRIDTKDQQNYILAVQGDGQINVPADGENYILQEADYGTFPGNLEGYEGNESKLSIYAIYR</sequence>
<name>A0A660HQH9_9EURY</name>
<dbReference type="Proteomes" id="UP000053087">
    <property type="component" value="Chromosome"/>
</dbReference>